<dbReference type="AlphaFoldDB" id="A0A1G9F6N4"/>
<dbReference type="InterPro" id="IPR036291">
    <property type="entry name" value="NAD(P)-bd_dom_sf"/>
</dbReference>
<dbReference type="PANTHER" id="PTHR42879">
    <property type="entry name" value="3-OXOACYL-(ACYL-CARRIER-PROTEIN) REDUCTASE"/>
    <property type="match status" value="1"/>
</dbReference>
<organism evidence="2 3">
    <name type="scientific">Mesorhizobium muleiense</name>
    <dbReference type="NCBI Taxonomy" id="1004279"/>
    <lineage>
        <taxon>Bacteria</taxon>
        <taxon>Pseudomonadati</taxon>
        <taxon>Pseudomonadota</taxon>
        <taxon>Alphaproteobacteria</taxon>
        <taxon>Hyphomicrobiales</taxon>
        <taxon>Phyllobacteriaceae</taxon>
        <taxon>Mesorhizobium</taxon>
    </lineage>
</organism>
<keyword evidence="3" id="KW-1185">Reference proteome</keyword>
<accession>A0A1G9F6N4</accession>
<gene>
    <name evidence="2" type="ORF">SAMN05428953_12189</name>
</gene>
<protein>
    <submittedName>
        <fullName evidence="2">3-oxoacyl-[acyl-carrier protein] reductase</fullName>
    </submittedName>
</protein>
<dbReference type="RefSeq" id="WP_091598711.1">
    <property type="nucleotide sequence ID" value="NZ_FNEE01000021.1"/>
</dbReference>
<dbReference type="PRINTS" id="PR00081">
    <property type="entry name" value="GDHRDH"/>
</dbReference>
<dbReference type="InterPro" id="IPR050259">
    <property type="entry name" value="SDR"/>
</dbReference>
<dbReference type="Pfam" id="PF13561">
    <property type="entry name" value="adh_short_C2"/>
    <property type="match status" value="1"/>
</dbReference>
<sequence>MHRSTRRVLVTAASKGLGFAIANRLGQDGAQVVICGRNQPDLDKAVAELRDKSRCEVAHGIVADLSRRSDVDTLFDRTLNLLGGVDCLVVNSGHAPYGTIDTLSDDDWDESYEMLLLSAVRLSRAAAKVMKASERGGDIVYVTSAGIHEATDHRVASNVMRAGIAVVAKHLADTLAGSGVRVNVVAPGYFDTGRMRRRIEEIMVDEGLDRQSATGRIAAANPLGRIGTANELAELIAFIVGDGARYLNGTTITMDGGSSRLVA</sequence>
<reference evidence="3" key="1">
    <citation type="submission" date="2016-10" db="EMBL/GenBank/DDBJ databases">
        <authorList>
            <person name="Varghese N."/>
            <person name="Submissions S."/>
        </authorList>
    </citation>
    <scope>NUCLEOTIDE SEQUENCE [LARGE SCALE GENOMIC DNA]</scope>
    <source>
        <strain evidence="3">CGMCC 1.11022</strain>
    </source>
</reference>
<evidence type="ECO:0000256" key="1">
    <source>
        <dbReference type="ARBA" id="ARBA00006484"/>
    </source>
</evidence>
<dbReference type="InterPro" id="IPR002347">
    <property type="entry name" value="SDR_fam"/>
</dbReference>
<dbReference type="Proteomes" id="UP000198894">
    <property type="component" value="Unassembled WGS sequence"/>
</dbReference>
<dbReference type="FunFam" id="3.40.50.720:FF:000084">
    <property type="entry name" value="Short-chain dehydrogenase reductase"/>
    <property type="match status" value="1"/>
</dbReference>
<proteinExistence type="inferred from homology"/>
<comment type="similarity">
    <text evidence="1">Belongs to the short-chain dehydrogenases/reductases (SDR) family.</text>
</comment>
<name>A0A1G9F6N4_9HYPH</name>
<evidence type="ECO:0000313" key="3">
    <source>
        <dbReference type="Proteomes" id="UP000198894"/>
    </source>
</evidence>
<dbReference type="Gene3D" id="3.40.50.720">
    <property type="entry name" value="NAD(P)-binding Rossmann-like Domain"/>
    <property type="match status" value="1"/>
</dbReference>
<dbReference type="PANTHER" id="PTHR42879:SF6">
    <property type="entry name" value="NADPH-DEPENDENT REDUCTASE BACG"/>
    <property type="match status" value="1"/>
</dbReference>
<dbReference type="SUPFAM" id="SSF51735">
    <property type="entry name" value="NAD(P)-binding Rossmann-fold domains"/>
    <property type="match status" value="1"/>
</dbReference>
<evidence type="ECO:0000313" key="2">
    <source>
        <dbReference type="EMBL" id="SDK84044.1"/>
    </source>
</evidence>
<dbReference type="EMBL" id="FNEE01000021">
    <property type="protein sequence ID" value="SDK84044.1"/>
    <property type="molecule type" value="Genomic_DNA"/>
</dbReference>